<evidence type="ECO:0000313" key="1">
    <source>
        <dbReference type="EMBL" id="PQJ94959.1"/>
    </source>
</evidence>
<gene>
    <name evidence="1" type="ORF">CXB77_17760</name>
</gene>
<keyword evidence="2" id="KW-1185">Reference proteome</keyword>
<dbReference type="OrthoDB" id="122670at2"/>
<dbReference type="RefSeq" id="WP_105074924.1">
    <property type="nucleotide sequence ID" value="NZ_PPGH01000038.1"/>
</dbReference>
<dbReference type="InterPro" id="IPR025427">
    <property type="entry name" value="DUF4160"/>
</dbReference>
<evidence type="ECO:0000313" key="2">
    <source>
        <dbReference type="Proteomes" id="UP000239936"/>
    </source>
</evidence>
<name>A0A2S7XMK0_9GAMM</name>
<dbReference type="Proteomes" id="UP000239936">
    <property type="component" value="Unassembled WGS sequence"/>
</dbReference>
<reference evidence="1 2" key="1">
    <citation type="submission" date="2018-01" db="EMBL/GenBank/DDBJ databases">
        <title>The complete genome sequence of Chromatium okenii LaCa, a purple sulfur bacterium with a turbulent life.</title>
        <authorList>
            <person name="Luedin S.M."/>
            <person name="Liechti N."/>
            <person name="Storelli N."/>
            <person name="Danza F."/>
            <person name="Wittwer M."/>
            <person name="Pothier J.F."/>
            <person name="Tonolla M.A."/>
        </authorList>
    </citation>
    <scope>NUCLEOTIDE SEQUENCE [LARGE SCALE GENOMIC DNA]</scope>
    <source>
        <strain evidence="1 2">LaCa</strain>
    </source>
</reference>
<dbReference type="EMBL" id="PPGH01000038">
    <property type="protein sequence ID" value="PQJ94959.1"/>
    <property type="molecule type" value="Genomic_DNA"/>
</dbReference>
<accession>A0A2S7XMK0</accession>
<organism evidence="1 2">
    <name type="scientific">Chromatium okenii</name>
    <dbReference type="NCBI Taxonomy" id="61644"/>
    <lineage>
        <taxon>Bacteria</taxon>
        <taxon>Pseudomonadati</taxon>
        <taxon>Pseudomonadota</taxon>
        <taxon>Gammaproteobacteria</taxon>
        <taxon>Chromatiales</taxon>
        <taxon>Chromatiaceae</taxon>
        <taxon>Chromatium</taxon>
    </lineage>
</organism>
<proteinExistence type="predicted"/>
<protein>
    <submittedName>
        <fullName evidence="1">Transcriptional regulator</fullName>
    </submittedName>
</protein>
<comment type="caution">
    <text evidence="1">The sequence shown here is derived from an EMBL/GenBank/DDBJ whole genome shotgun (WGS) entry which is preliminary data.</text>
</comment>
<dbReference type="Pfam" id="PF13711">
    <property type="entry name" value="DUF4160"/>
    <property type="match status" value="1"/>
</dbReference>
<sequence length="80" mass="9113">MPTISMFYGILIQMFWDEHAPPHFHATYGEYKATIDIYALTVCEGTLPRRATQLVLDWTELHQAELVKIGNSVAPIISHN</sequence>
<dbReference type="AlphaFoldDB" id="A0A2S7XMK0"/>